<keyword evidence="3" id="KW-0560">Oxidoreductase</keyword>
<dbReference type="InterPro" id="IPR020904">
    <property type="entry name" value="Sc_DH/Rdtase_CS"/>
</dbReference>
<accession>A0AAN6T9W3</accession>
<evidence type="ECO:0000313" key="5">
    <source>
        <dbReference type="EMBL" id="KAK4110560.1"/>
    </source>
</evidence>
<reference evidence="5" key="2">
    <citation type="submission" date="2023-05" db="EMBL/GenBank/DDBJ databases">
        <authorList>
            <consortium name="Lawrence Berkeley National Laboratory"/>
            <person name="Steindorff A."/>
            <person name="Hensen N."/>
            <person name="Bonometti L."/>
            <person name="Westerberg I."/>
            <person name="Brannstrom I.O."/>
            <person name="Guillou S."/>
            <person name="Cros-Aarteil S."/>
            <person name="Calhoun S."/>
            <person name="Haridas S."/>
            <person name="Kuo A."/>
            <person name="Mondo S."/>
            <person name="Pangilinan J."/>
            <person name="Riley R."/>
            <person name="Labutti K."/>
            <person name="Andreopoulos B."/>
            <person name="Lipzen A."/>
            <person name="Chen C."/>
            <person name="Yanf M."/>
            <person name="Daum C."/>
            <person name="Ng V."/>
            <person name="Clum A."/>
            <person name="Ohm R."/>
            <person name="Martin F."/>
            <person name="Silar P."/>
            <person name="Natvig D."/>
            <person name="Lalanne C."/>
            <person name="Gautier V."/>
            <person name="Ament-Velasquez S.L."/>
            <person name="Kruys A."/>
            <person name="Hutchinson M.I."/>
            <person name="Powell A.J."/>
            <person name="Barry K."/>
            <person name="Miller A.N."/>
            <person name="Grigoriev I.V."/>
            <person name="Debuchy R."/>
            <person name="Gladieux P."/>
            <person name="Thoren M.H."/>
            <person name="Johannesson H."/>
        </authorList>
    </citation>
    <scope>NUCLEOTIDE SEQUENCE</scope>
    <source>
        <strain evidence="5">CBS 508.74</strain>
    </source>
</reference>
<dbReference type="SUPFAM" id="SSF51735">
    <property type="entry name" value="NAD(P)-binding Rossmann-fold domains"/>
    <property type="match status" value="1"/>
</dbReference>
<dbReference type="FunFam" id="3.40.50.720:FF:000084">
    <property type="entry name" value="Short-chain dehydrogenase reductase"/>
    <property type="match status" value="1"/>
</dbReference>
<dbReference type="PANTHER" id="PTHR48107">
    <property type="entry name" value="NADPH-DEPENDENT ALDEHYDE REDUCTASE-LIKE PROTEIN, CHLOROPLASTIC-RELATED"/>
    <property type="match status" value="1"/>
</dbReference>
<evidence type="ECO:0000256" key="2">
    <source>
        <dbReference type="ARBA" id="ARBA00022857"/>
    </source>
</evidence>
<dbReference type="GO" id="GO:0016614">
    <property type="term" value="F:oxidoreductase activity, acting on CH-OH group of donors"/>
    <property type="evidence" value="ECO:0007669"/>
    <property type="project" value="UniProtKB-ARBA"/>
</dbReference>
<organism evidence="5 6">
    <name type="scientific">Canariomyces notabilis</name>
    <dbReference type="NCBI Taxonomy" id="2074819"/>
    <lineage>
        <taxon>Eukaryota</taxon>
        <taxon>Fungi</taxon>
        <taxon>Dikarya</taxon>
        <taxon>Ascomycota</taxon>
        <taxon>Pezizomycotina</taxon>
        <taxon>Sordariomycetes</taxon>
        <taxon>Sordariomycetidae</taxon>
        <taxon>Sordariales</taxon>
        <taxon>Chaetomiaceae</taxon>
        <taxon>Canariomyces</taxon>
    </lineage>
</organism>
<dbReference type="PANTHER" id="PTHR48107:SF26">
    <property type="entry name" value="OXIDOREDUCTASE, SHORT-CHAIN DEHYDROGENASE_REDUCTASE FAMILY (AFU_ORTHOLOGUE AFUA_4G05870)"/>
    <property type="match status" value="1"/>
</dbReference>
<evidence type="ECO:0000256" key="4">
    <source>
        <dbReference type="SAM" id="MobiDB-lite"/>
    </source>
</evidence>
<protein>
    <submittedName>
        <fullName evidence="5">NAD(P)-binding protein</fullName>
    </submittedName>
</protein>
<dbReference type="InterPro" id="IPR002347">
    <property type="entry name" value="SDR_fam"/>
</dbReference>
<keyword evidence="2" id="KW-0521">NADP</keyword>
<evidence type="ECO:0000313" key="6">
    <source>
        <dbReference type="Proteomes" id="UP001302812"/>
    </source>
</evidence>
<sequence length="299" mass="32418">MTSKSQFESGHKIPVSGQDFPGKEGKMPNPQPLFDEIPTDDGKSQKYKPAGKLKGKNAIITGGDSGIGRATAILFAMEGANSLIAYLPEEEDDAQDTKKRVEAYGQQCHLVSTDLRDRENCKKVVDEAVKVFNGKIDILFNNAAYQMAVDDISQLSEDQWLQTFNTNIHPYFYMAKYSLPHMSRGSTIINNASINAYVGRPDLLDYTSTKGAIVSFTRGLSNQQIGKGIRVNAVAPGPVWTPLIPSTMTEDAQKQFTSPMGRPAQPSEIATCVVFLASSDSSCISGQTIHCNGGTIVNG</sequence>
<dbReference type="PRINTS" id="PR00080">
    <property type="entry name" value="SDRFAMILY"/>
</dbReference>
<dbReference type="RefSeq" id="XP_064668130.1">
    <property type="nucleotide sequence ID" value="XM_064815645.1"/>
</dbReference>
<comment type="similarity">
    <text evidence="1">Belongs to the short-chain dehydrogenases/reductases (SDR) family.</text>
</comment>
<dbReference type="AlphaFoldDB" id="A0AAN6T9W3"/>
<dbReference type="InterPro" id="IPR036291">
    <property type="entry name" value="NAD(P)-bd_dom_sf"/>
</dbReference>
<dbReference type="PROSITE" id="PS00061">
    <property type="entry name" value="ADH_SHORT"/>
    <property type="match status" value="1"/>
</dbReference>
<dbReference type="Pfam" id="PF13561">
    <property type="entry name" value="adh_short_C2"/>
    <property type="match status" value="1"/>
</dbReference>
<gene>
    <name evidence="5" type="ORF">N656DRAFT_781798</name>
</gene>
<evidence type="ECO:0000256" key="1">
    <source>
        <dbReference type="ARBA" id="ARBA00006484"/>
    </source>
</evidence>
<dbReference type="PRINTS" id="PR00081">
    <property type="entry name" value="GDHRDH"/>
</dbReference>
<dbReference type="EMBL" id="MU853350">
    <property type="protein sequence ID" value="KAK4110560.1"/>
    <property type="molecule type" value="Genomic_DNA"/>
</dbReference>
<dbReference type="Gene3D" id="3.40.50.720">
    <property type="entry name" value="NAD(P)-binding Rossmann-like Domain"/>
    <property type="match status" value="1"/>
</dbReference>
<proteinExistence type="inferred from homology"/>
<reference evidence="5" key="1">
    <citation type="journal article" date="2023" name="Mol. Phylogenet. Evol.">
        <title>Genome-scale phylogeny and comparative genomics of the fungal order Sordariales.</title>
        <authorList>
            <person name="Hensen N."/>
            <person name="Bonometti L."/>
            <person name="Westerberg I."/>
            <person name="Brannstrom I.O."/>
            <person name="Guillou S."/>
            <person name="Cros-Aarteil S."/>
            <person name="Calhoun S."/>
            <person name="Haridas S."/>
            <person name="Kuo A."/>
            <person name="Mondo S."/>
            <person name="Pangilinan J."/>
            <person name="Riley R."/>
            <person name="LaButti K."/>
            <person name="Andreopoulos B."/>
            <person name="Lipzen A."/>
            <person name="Chen C."/>
            <person name="Yan M."/>
            <person name="Daum C."/>
            <person name="Ng V."/>
            <person name="Clum A."/>
            <person name="Steindorff A."/>
            <person name="Ohm R.A."/>
            <person name="Martin F."/>
            <person name="Silar P."/>
            <person name="Natvig D.O."/>
            <person name="Lalanne C."/>
            <person name="Gautier V."/>
            <person name="Ament-Velasquez S.L."/>
            <person name="Kruys A."/>
            <person name="Hutchinson M.I."/>
            <person name="Powell A.J."/>
            <person name="Barry K."/>
            <person name="Miller A.N."/>
            <person name="Grigoriev I.V."/>
            <person name="Debuchy R."/>
            <person name="Gladieux P."/>
            <person name="Hiltunen Thoren M."/>
            <person name="Johannesson H."/>
        </authorList>
    </citation>
    <scope>NUCLEOTIDE SEQUENCE</scope>
    <source>
        <strain evidence="5">CBS 508.74</strain>
    </source>
</reference>
<comment type="caution">
    <text evidence="5">The sequence shown here is derived from an EMBL/GenBank/DDBJ whole genome shotgun (WGS) entry which is preliminary data.</text>
</comment>
<feature type="region of interest" description="Disordered" evidence="4">
    <location>
        <begin position="1"/>
        <end position="50"/>
    </location>
</feature>
<dbReference type="GeneID" id="89939770"/>
<evidence type="ECO:0000256" key="3">
    <source>
        <dbReference type="ARBA" id="ARBA00023002"/>
    </source>
</evidence>
<keyword evidence="6" id="KW-1185">Reference proteome</keyword>
<name>A0AAN6T9W3_9PEZI</name>
<dbReference type="Proteomes" id="UP001302812">
    <property type="component" value="Unassembled WGS sequence"/>
</dbReference>